<comment type="similarity">
    <text evidence="3">Belongs to the SmpB family.</text>
</comment>
<reference evidence="4" key="1">
    <citation type="submission" date="2023-05" db="EMBL/GenBank/DDBJ databases">
        <title>Metabolic capabilities are highly conserved among human nasal-associated Corynebacterium species in pangenomic analyses.</title>
        <authorList>
            <person name="Tran T.H."/>
            <person name="Roberts A.Q."/>
            <person name="Escapa I.F."/>
            <person name="Gao W."/>
            <person name="Conlan S."/>
            <person name="Kong H."/>
            <person name="Segre J.A."/>
            <person name="Kelly M.S."/>
            <person name="Lemon K.P."/>
        </authorList>
    </citation>
    <scope>NUCLEOTIDE SEQUENCE</scope>
    <source>
        <strain evidence="4">KPL2654</strain>
    </source>
</reference>
<dbReference type="AlphaFoldDB" id="A0AAP4F710"/>
<dbReference type="InterPro" id="IPR023620">
    <property type="entry name" value="SmpB"/>
</dbReference>
<comment type="subcellular location">
    <subcellularLocation>
        <location evidence="3">Cytoplasm</location>
    </subcellularLocation>
    <text evidence="3">The tmRNA-SmpB complex associates with stalled 70S ribosomes.</text>
</comment>
<dbReference type="EMBL" id="JASNVP010000010">
    <property type="protein sequence ID" value="MDK4326827.1"/>
    <property type="molecule type" value="Genomic_DNA"/>
</dbReference>
<keyword evidence="2 3" id="KW-0694">RNA-binding</keyword>
<dbReference type="GO" id="GO:0003723">
    <property type="term" value="F:RNA binding"/>
    <property type="evidence" value="ECO:0007669"/>
    <property type="project" value="UniProtKB-UniRule"/>
</dbReference>
<proteinExistence type="inferred from homology"/>
<dbReference type="Proteomes" id="UP001226160">
    <property type="component" value="Unassembled WGS sequence"/>
</dbReference>
<dbReference type="PANTHER" id="PTHR30308">
    <property type="entry name" value="TMRNA-BINDING COMPONENT OF TRANS-TRANSLATION TAGGING COMPLEX"/>
    <property type="match status" value="1"/>
</dbReference>
<keyword evidence="1 3" id="KW-0963">Cytoplasm</keyword>
<dbReference type="PANTHER" id="PTHR30308:SF2">
    <property type="entry name" value="SSRA-BINDING PROTEIN"/>
    <property type="match status" value="1"/>
</dbReference>
<organism evidence="4 5">
    <name type="scientific">Corynebacterium propinquum</name>
    <dbReference type="NCBI Taxonomy" id="43769"/>
    <lineage>
        <taxon>Bacteria</taxon>
        <taxon>Bacillati</taxon>
        <taxon>Actinomycetota</taxon>
        <taxon>Actinomycetes</taxon>
        <taxon>Mycobacteriales</taxon>
        <taxon>Corynebacteriaceae</taxon>
        <taxon>Corynebacterium</taxon>
    </lineage>
</organism>
<dbReference type="NCBIfam" id="TIGR00086">
    <property type="entry name" value="smpB"/>
    <property type="match status" value="1"/>
</dbReference>
<accession>A0AAP4F710</accession>
<dbReference type="InterPro" id="IPR000037">
    <property type="entry name" value="SsrA-bd_prot"/>
</dbReference>
<dbReference type="Gene3D" id="2.40.280.10">
    <property type="match status" value="1"/>
</dbReference>
<evidence type="ECO:0000256" key="1">
    <source>
        <dbReference type="ARBA" id="ARBA00022490"/>
    </source>
</evidence>
<evidence type="ECO:0000313" key="5">
    <source>
        <dbReference type="Proteomes" id="UP001226160"/>
    </source>
</evidence>
<dbReference type="GO" id="GO:0070930">
    <property type="term" value="P:trans-translation-dependent protein tagging"/>
    <property type="evidence" value="ECO:0007669"/>
    <property type="project" value="TreeGrafter"/>
</dbReference>
<dbReference type="CDD" id="cd09294">
    <property type="entry name" value="SmpB"/>
    <property type="match status" value="1"/>
</dbReference>
<dbReference type="RefSeq" id="WP_126844769.1">
    <property type="nucleotide sequence ID" value="NZ_CP091865.1"/>
</dbReference>
<protein>
    <recommendedName>
        <fullName evidence="3">SsrA-binding protein</fullName>
    </recommendedName>
    <alternativeName>
        <fullName evidence="3">Small protein B</fullName>
    </alternativeName>
</protein>
<dbReference type="InterPro" id="IPR020081">
    <property type="entry name" value="SsrA-bd_prot_CS"/>
</dbReference>
<dbReference type="NCBIfam" id="NF003843">
    <property type="entry name" value="PRK05422.1"/>
    <property type="match status" value="1"/>
</dbReference>
<dbReference type="GO" id="GO:0070929">
    <property type="term" value="P:trans-translation"/>
    <property type="evidence" value="ECO:0007669"/>
    <property type="project" value="UniProtKB-UniRule"/>
</dbReference>
<sequence>MAKKGNKAKKNAAAANSAVLATNRKARHDFKILDTYEAGMVLVGTEIKAMREGKISLVDAFATLDKNEIWLRNLHIPEYSMGHWTNHSPKRTRKLLLHRREIDKLMGQVRDGSRTLIPLNVYLKDGKAKCEIALAEGKLNRDKREDIKRRDINREVSRELGRRVKGINA</sequence>
<dbReference type="GO" id="GO:0005829">
    <property type="term" value="C:cytosol"/>
    <property type="evidence" value="ECO:0007669"/>
    <property type="project" value="TreeGrafter"/>
</dbReference>
<evidence type="ECO:0000256" key="2">
    <source>
        <dbReference type="ARBA" id="ARBA00022884"/>
    </source>
</evidence>
<evidence type="ECO:0000256" key="3">
    <source>
        <dbReference type="HAMAP-Rule" id="MF_00023"/>
    </source>
</evidence>
<comment type="caution">
    <text evidence="4">The sequence shown here is derived from an EMBL/GenBank/DDBJ whole genome shotgun (WGS) entry which is preliminary data.</text>
</comment>
<gene>
    <name evidence="3 4" type="primary">smpB</name>
    <name evidence="4" type="ORF">QPX54_09980</name>
</gene>
<dbReference type="HAMAP" id="MF_00023">
    <property type="entry name" value="SmpB"/>
    <property type="match status" value="1"/>
</dbReference>
<evidence type="ECO:0000313" key="4">
    <source>
        <dbReference type="EMBL" id="MDK4326827.1"/>
    </source>
</evidence>
<dbReference type="SUPFAM" id="SSF74982">
    <property type="entry name" value="Small protein B (SmpB)"/>
    <property type="match status" value="1"/>
</dbReference>
<dbReference type="Pfam" id="PF01668">
    <property type="entry name" value="SmpB"/>
    <property type="match status" value="1"/>
</dbReference>
<dbReference type="PROSITE" id="PS01317">
    <property type="entry name" value="SSRP"/>
    <property type="match status" value="1"/>
</dbReference>
<comment type="function">
    <text evidence="3">Required for rescue of stalled ribosomes mediated by trans-translation. Binds to transfer-messenger RNA (tmRNA), required for stable association of tmRNA with ribosomes. tmRNA and SmpB together mimic tRNA shape, replacing the anticodon stem-loop with SmpB. tmRNA is encoded by the ssrA gene; the 2 termini fold to resemble tRNA(Ala) and it encodes a 'tag peptide', a short internal open reading frame. During trans-translation Ala-aminoacylated tmRNA acts like a tRNA, entering the A-site of stalled ribosomes, displacing the stalled mRNA. The ribosome then switches to translate the ORF on the tmRNA; the nascent peptide is terminated with the 'tag peptide' encoded by the tmRNA and targeted for degradation. The ribosome is freed to recommence translation, which seems to be the essential function of trans-translation.</text>
</comment>
<name>A0AAP4F710_9CORY</name>